<keyword evidence="2" id="KW-0536">Nodulation</keyword>
<keyword evidence="9" id="KW-1185">Reference proteome</keyword>
<keyword evidence="6" id="KW-0804">Transcription</keyword>
<dbReference type="RefSeq" id="WP_285871919.1">
    <property type="nucleotide sequence ID" value="NZ_JARFYM010000030.1"/>
</dbReference>
<proteinExistence type="inferred from homology"/>
<dbReference type="InterPro" id="IPR050389">
    <property type="entry name" value="LysR-type_TF"/>
</dbReference>
<protein>
    <submittedName>
        <fullName evidence="8">LysR family transcriptional regulator</fullName>
    </submittedName>
</protein>
<keyword evidence="3" id="KW-0805">Transcription regulation</keyword>
<dbReference type="EMBL" id="JARFYM010000030">
    <property type="protein sequence ID" value="MDL2402526.1"/>
    <property type="molecule type" value="Genomic_DNA"/>
</dbReference>
<evidence type="ECO:0000256" key="3">
    <source>
        <dbReference type="ARBA" id="ARBA00023015"/>
    </source>
</evidence>
<dbReference type="InterPro" id="IPR005119">
    <property type="entry name" value="LysR_subst-bd"/>
</dbReference>
<comment type="caution">
    <text evidence="8">The sequence shown here is derived from an EMBL/GenBank/DDBJ whole genome shotgun (WGS) entry which is preliminary data.</text>
</comment>
<comment type="similarity">
    <text evidence="1">Belongs to the LysR transcriptional regulatory family.</text>
</comment>
<keyword evidence="5" id="KW-0010">Activator</keyword>
<dbReference type="SUPFAM" id="SSF53850">
    <property type="entry name" value="Periplasmic binding protein-like II"/>
    <property type="match status" value="1"/>
</dbReference>
<dbReference type="PRINTS" id="PR00039">
    <property type="entry name" value="HTHLYSR"/>
</dbReference>
<evidence type="ECO:0000313" key="8">
    <source>
        <dbReference type="EMBL" id="MDL2402526.1"/>
    </source>
</evidence>
<dbReference type="Pfam" id="PF00126">
    <property type="entry name" value="HTH_1"/>
    <property type="match status" value="1"/>
</dbReference>
<evidence type="ECO:0000256" key="1">
    <source>
        <dbReference type="ARBA" id="ARBA00009437"/>
    </source>
</evidence>
<dbReference type="InterPro" id="IPR000847">
    <property type="entry name" value="LysR_HTH_N"/>
</dbReference>
<evidence type="ECO:0000313" key="9">
    <source>
        <dbReference type="Proteomes" id="UP001172645"/>
    </source>
</evidence>
<dbReference type="PANTHER" id="PTHR30118:SF15">
    <property type="entry name" value="TRANSCRIPTIONAL REGULATORY PROTEIN"/>
    <property type="match status" value="1"/>
</dbReference>
<dbReference type="SUPFAM" id="SSF46785">
    <property type="entry name" value="Winged helix' DNA-binding domain"/>
    <property type="match status" value="1"/>
</dbReference>
<evidence type="ECO:0000259" key="7">
    <source>
        <dbReference type="PROSITE" id="PS50931"/>
    </source>
</evidence>
<organism evidence="8 9">
    <name type="scientific">Rhizobium mayense</name>
    <dbReference type="NCBI Taxonomy" id="1312184"/>
    <lineage>
        <taxon>Bacteria</taxon>
        <taxon>Pseudomonadati</taxon>
        <taxon>Pseudomonadota</taxon>
        <taxon>Alphaproteobacteria</taxon>
        <taxon>Hyphomicrobiales</taxon>
        <taxon>Rhizobiaceae</taxon>
        <taxon>Rhizobium/Agrobacterium group</taxon>
        <taxon>Rhizobium</taxon>
    </lineage>
</organism>
<dbReference type="InterPro" id="IPR036388">
    <property type="entry name" value="WH-like_DNA-bd_sf"/>
</dbReference>
<dbReference type="Pfam" id="PF03466">
    <property type="entry name" value="LysR_substrate"/>
    <property type="match status" value="1"/>
</dbReference>
<dbReference type="Proteomes" id="UP001172645">
    <property type="component" value="Unassembled WGS sequence"/>
</dbReference>
<accession>A0ABT7K1P9</accession>
<evidence type="ECO:0000256" key="5">
    <source>
        <dbReference type="ARBA" id="ARBA00023159"/>
    </source>
</evidence>
<feature type="domain" description="HTH lysR-type" evidence="7">
    <location>
        <begin position="8"/>
        <end position="65"/>
    </location>
</feature>
<dbReference type="PANTHER" id="PTHR30118">
    <property type="entry name" value="HTH-TYPE TRANSCRIPTIONAL REGULATOR LEUO-RELATED"/>
    <property type="match status" value="1"/>
</dbReference>
<evidence type="ECO:0000256" key="4">
    <source>
        <dbReference type="ARBA" id="ARBA00023125"/>
    </source>
</evidence>
<reference evidence="8" key="1">
    <citation type="submission" date="2023-06" db="EMBL/GenBank/DDBJ databases">
        <title>Phylogenetic Diversity of Rhizobium strains.</title>
        <authorList>
            <person name="Moura F.T."/>
            <person name="Helene L.C.F."/>
            <person name="Hungria M."/>
        </authorList>
    </citation>
    <scope>NUCLEOTIDE SEQUENCE</scope>
    <source>
        <strain evidence="8">CCGE526</strain>
    </source>
</reference>
<name>A0ABT7K1P9_9HYPH</name>
<gene>
    <name evidence="8" type="ORF">PY649_26880</name>
</gene>
<dbReference type="InterPro" id="IPR036390">
    <property type="entry name" value="WH_DNA-bd_sf"/>
</dbReference>
<evidence type="ECO:0000256" key="6">
    <source>
        <dbReference type="ARBA" id="ARBA00023163"/>
    </source>
</evidence>
<keyword evidence="4" id="KW-0238">DNA-binding</keyword>
<sequence length="331" mass="36952">MSDEFRRFDLNLLRVFNTLIEEESVLRASQKLNLTQSAVSHALARLREMLGDEIFVRIGSRMQPTERALELAPIVRNALHSLEVAIEARTFDPATAQRTFTIAANDLTTILLMPRILQTLRAEAPLIDLIIRPVTRIDLAEQIDLGKIDIAIGTFATTPSRFRSTPLFSYDDVLITGMGVRQPVNLETLQQMTLCVVSFGADEQGADGYLLERGLARRSDMYDRNALEKAYSSRGALPRVGVVLPHFLALPALLAVEGCAAVVPRQLGRALEASKQAQMQELPFPTAVLEVSSLWHVRQNRDPAHAWLRRIIVESSATLRDTGWENLATFR</sequence>
<dbReference type="Gene3D" id="3.40.190.10">
    <property type="entry name" value="Periplasmic binding protein-like II"/>
    <property type="match status" value="2"/>
</dbReference>
<dbReference type="PROSITE" id="PS50931">
    <property type="entry name" value="HTH_LYSR"/>
    <property type="match status" value="1"/>
</dbReference>
<evidence type="ECO:0000256" key="2">
    <source>
        <dbReference type="ARBA" id="ARBA00022458"/>
    </source>
</evidence>
<dbReference type="Gene3D" id="1.10.10.10">
    <property type="entry name" value="Winged helix-like DNA-binding domain superfamily/Winged helix DNA-binding domain"/>
    <property type="match status" value="1"/>
</dbReference>